<dbReference type="PROSITE" id="PS00584">
    <property type="entry name" value="PFKB_KINASES_2"/>
    <property type="match status" value="1"/>
</dbReference>
<dbReference type="Pfam" id="PF00294">
    <property type="entry name" value="PfkB"/>
    <property type="match status" value="1"/>
</dbReference>
<reference evidence="8 9" key="2">
    <citation type="submission" date="2024-02" db="EMBL/GenBank/DDBJ databases">
        <title>The Genome Sequence of Enterococcus sp. DIV0159.</title>
        <authorList>
            <person name="Earl A."/>
            <person name="Manson A."/>
            <person name="Gilmore M."/>
            <person name="Sanders J."/>
            <person name="Shea T."/>
            <person name="Howe W."/>
            <person name="Livny J."/>
            <person name="Cuomo C."/>
            <person name="Neafsey D."/>
            <person name="Birren B."/>
        </authorList>
    </citation>
    <scope>NUCLEOTIDE SEQUENCE [LARGE SCALE GENOMIC DNA]</scope>
    <source>
        <strain evidence="8 9">665A</strain>
    </source>
</reference>
<organism evidence="8 9">
    <name type="scientific">Candidatus Enterococcus ferrettii</name>
    <dbReference type="NCBI Taxonomy" id="2815324"/>
    <lineage>
        <taxon>Bacteria</taxon>
        <taxon>Bacillati</taxon>
        <taxon>Bacillota</taxon>
        <taxon>Bacilli</taxon>
        <taxon>Lactobacillales</taxon>
        <taxon>Enterococcaceae</taxon>
        <taxon>Enterococcus</taxon>
    </lineage>
</organism>
<evidence type="ECO:0000256" key="3">
    <source>
        <dbReference type="ARBA" id="ARBA00022741"/>
    </source>
</evidence>
<comment type="similarity">
    <text evidence="1">Belongs to the carbohydrate kinase pfkB family.</text>
</comment>
<evidence type="ECO:0000256" key="6">
    <source>
        <dbReference type="PIRNR" id="PIRNR000535"/>
    </source>
</evidence>
<dbReference type="Proteomes" id="UP000664357">
    <property type="component" value="Unassembled WGS sequence"/>
</dbReference>
<dbReference type="InterPro" id="IPR002173">
    <property type="entry name" value="Carboh/pur_kinase_PfkB_CS"/>
</dbReference>
<comment type="caution">
    <text evidence="8">The sequence shown here is derived from an EMBL/GenBank/DDBJ whole genome shotgun (WGS) entry which is preliminary data.</text>
</comment>
<evidence type="ECO:0000256" key="5">
    <source>
        <dbReference type="ARBA" id="ARBA00022840"/>
    </source>
</evidence>
<evidence type="ECO:0000313" key="9">
    <source>
        <dbReference type="Proteomes" id="UP000664357"/>
    </source>
</evidence>
<keyword evidence="6" id="KW-0423">Lactose metabolism</keyword>
<keyword evidence="4 8" id="KW-0418">Kinase</keyword>
<dbReference type="PANTHER" id="PTHR46566:SF5">
    <property type="entry name" value="1-PHOSPHOFRUCTOKINASE"/>
    <property type="match status" value="1"/>
</dbReference>
<dbReference type="Gene3D" id="3.40.1190.20">
    <property type="match status" value="1"/>
</dbReference>
<dbReference type="RefSeq" id="WP_207700882.1">
    <property type="nucleotide sequence ID" value="NZ_JAFREL020000001.1"/>
</dbReference>
<feature type="domain" description="Carbohydrate kinase PfkB" evidence="7">
    <location>
        <begin position="14"/>
        <end position="295"/>
    </location>
</feature>
<dbReference type="EC" id="2.7.1.144" evidence="6"/>
<keyword evidence="9" id="KW-1185">Reference proteome</keyword>
<dbReference type="InterPro" id="IPR011611">
    <property type="entry name" value="PfkB_dom"/>
</dbReference>
<evidence type="ECO:0000256" key="4">
    <source>
        <dbReference type="ARBA" id="ARBA00022777"/>
    </source>
</evidence>
<proteinExistence type="inferred from homology"/>
<keyword evidence="5 6" id="KW-0067">ATP-binding</keyword>
<accession>A0ABV0EJH5</accession>
<reference evidence="8 9" key="1">
    <citation type="submission" date="2021-03" db="EMBL/GenBank/DDBJ databases">
        <authorList>
            <person name="Gilmore M.S."/>
            <person name="Schwartzman J."/>
            <person name="Van Tyne D."/>
            <person name="Martin M."/>
            <person name="Earl A.M."/>
            <person name="Manson A.L."/>
            <person name="Straub T."/>
            <person name="Salamzade R."/>
            <person name="Saavedra J."/>
            <person name="Lebreton F."/>
            <person name="Prichula J."/>
            <person name="Schaufler K."/>
            <person name="Gaca A."/>
            <person name="Sgardioli B."/>
            <person name="Wagenaar J."/>
            <person name="Strong T."/>
        </authorList>
    </citation>
    <scope>NUCLEOTIDE SEQUENCE [LARGE SCALE GENOMIC DNA]</scope>
    <source>
        <strain evidence="8 9">665A</strain>
    </source>
</reference>
<dbReference type="PANTHER" id="PTHR46566">
    <property type="entry name" value="1-PHOSPHOFRUCTOKINASE-RELATED"/>
    <property type="match status" value="1"/>
</dbReference>
<comment type="similarity">
    <text evidence="6">Belongs to the carbohydrate kinase PfkB family. LacC subfamily.</text>
</comment>
<gene>
    <name evidence="8" type="ORF">JZO67_000719</name>
</gene>
<sequence>MIVTITMNPSMDFAYFIDHFTLGGMNRFQTPTKSVGGKGVNAGRTAAISGSRVLLTGFLGGDFGTLVNKYLEQENLFELDMLQADGETRNAITIMHDGNTHTEIVESGPKISDNEAFQLLEKVIHRNEQEPVDLICISGSVNSDNQQLYLEMLTYIREKIGKHIPVFMDVSGEQLKALLKSTSYKPNFIKPNVHELGEILNKNILTKEEARRELSHPYFEGIDYIMISCGSEGALCKAKDSFYDISIPKINITNTTGSGDASVGGFAHAIEKNYELEEALKYSMACGMSNAQHGEVGVIDVTHVQEFVQDIQVRAI</sequence>
<dbReference type="NCBIfam" id="TIGR03168">
    <property type="entry name" value="1-PFK"/>
    <property type="match status" value="1"/>
</dbReference>
<comment type="pathway">
    <text evidence="6">Carbohydrate metabolism; D-tagatose 6-phosphate degradation; D-glyceraldehyde 3-phosphate and glycerone phosphate from D-tagatose 6-phosphate: step 1/2.</text>
</comment>
<keyword evidence="3 6" id="KW-0547">Nucleotide-binding</keyword>
<protein>
    <recommendedName>
        <fullName evidence="6">Tagatose-6-phosphate kinase</fullName>
        <ecNumber evidence="6">2.7.1.144</ecNumber>
    </recommendedName>
</protein>
<dbReference type="PIRSF" id="PIRSF000535">
    <property type="entry name" value="1PFK/6PFK/LacC"/>
    <property type="match status" value="1"/>
</dbReference>
<evidence type="ECO:0000259" key="7">
    <source>
        <dbReference type="Pfam" id="PF00294"/>
    </source>
</evidence>
<evidence type="ECO:0000313" key="8">
    <source>
        <dbReference type="EMBL" id="MEO1768780.1"/>
    </source>
</evidence>
<dbReference type="SUPFAM" id="SSF53613">
    <property type="entry name" value="Ribokinase-like"/>
    <property type="match status" value="1"/>
</dbReference>
<dbReference type="GO" id="GO:0016301">
    <property type="term" value="F:kinase activity"/>
    <property type="evidence" value="ECO:0007669"/>
    <property type="project" value="UniProtKB-KW"/>
</dbReference>
<dbReference type="InterPro" id="IPR017583">
    <property type="entry name" value="Tagatose/fructose_Pkinase"/>
</dbReference>
<name>A0ABV0EJH5_9ENTE</name>
<evidence type="ECO:0000256" key="2">
    <source>
        <dbReference type="ARBA" id="ARBA00022679"/>
    </source>
</evidence>
<dbReference type="CDD" id="cd01164">
    <property type="entry name" value="FruK_PfkB_like"/>
    <property type="match status" value="1"/>
</dbReference>
<comment type="catalytic activity">
    <reaction evidence="6">
        <text>D-tagatofuranose 6-phosphate + ATP = D-tagatofuranose 1,6-bisphosphate + ADP + H(+)</text>
        <dbReference type="Rhea" id="RHEA:12420"/>
        <dbReference type="ChEBI" id="CHEBI:15378"/>
        <dbReference type="ChEBI" id="CHEBI:30616"/>
        <dbReference type="ChEBI" id="CHEBI:58694"/>
        <dbReference type="ChEBI" id="CHEBI:58695"/>
        <dbReference type="ChEBI" id="CHEBI:456216"/>
        <dbReference type="EC" id="2.7.1.144"/>
    </reaction>
</comment>
<dbReference type="EMBL" id="JAFREL020000001">
    <property type="protein sequence ID" value="MEO1768780.1"/>
    <property type="molecule type" value="Genomic_DNA"/>
</dbReference>
<evidence type="ECO:0000256" key="1">
    <source>
        <dbReference type="ARBA" id="ARBA00005380"/>
    </source>
</evidence>
<keyword evidence="2 6" id="KW-0808">Transferase</keyword>
<dbReference type="InterPro" id="IPR029056">
    <property type="entry name" value="Ribokinase-like"/>
</dbReference>